<dbReference type="InterPro" id="IPR006553">
    <property type="entry name" value="Leu-rich_rpt_Cys-con_subtyp"/>
</dbReference>
<dbReference type="GO" id="GO:0048471">
    <property type="term" value="C:perinuclear region of cytoplasm"/>
    <property type="evidence" value="ECO:0007669"/>
    <property type="project" value="TreeGrafter"/>
</dbReference>
<protein>
    <submittedName>
        <fullName evidence="5">Leucine-rich repeat, typical subtype-like protein</fullName>
    </submittedName>
</protein>
<dbReference type="InterPro" id="IPR001611">
    <property type="entry name" value="Leu-rich_rpt"/>
</dbReference>
<dbReference type="Pfam" id="PF00646">
    <property type="entry name" value="F-box"/>
    <property type="match status" value="1"/>
</dbReference>
<dbReference type="InParanoid" id="D2V2F3"/>
<dbReference type="OrthoDB" id="333024at2759"/>
<dbReference type="SUPFAM" id="SSF52047">
    <property type="entry name" value="RNI-like"/>
    <property type="match status" value="1"/>
</dbReference>
<dbReference type="GO" id="GO:0006913">
    <property type="term" value="P:nucleocytoplasmic transport"/>
    <property type="evidence" value="ECO:0007669"/>
    <property type="project" value="TreeGrafter"/>
</dbReference>
<dbReference type="Pfam" id="PF13516">
    <property type="entry name" value="LRR_6"/>
    <property type="match status" value="4"/>
</dbReference>
<dbReference type="InterPro" id="IPR027038">
    <property type="entry name" value="RanGap"/>
</dbReference>
<dbReference type="GO" id="GO:0005634">
    <property type="term" value="C:nucleus"/>
    <property type="evidence" value="ECO:0007669"/>
    <property type="project" value="TreeGrafter"/>
</dbReference>
<accession>D2V2F3</accession>
<dbReference type="Proteomes" id="UP000006671">
    <property type="component" value="Unassembled WGS sequence"/>
</dbReference>
<keyword evidence="1" id="KW-0343">GTPase activation</keyword>
<reference evidence="5 6" key="1">
    <citation type="journal article" date="2010" name="Cell">
        <title>The genome of Naegleria gruberi illuminates early eukaryotic versatility.</title>
        <authorList>
            <person name="Fritz-Laylin L.K."/>
            <person name="Prochnik S.E."/>
            <person name="Ginger M.L."/>
            <person name="Dacks J.B."/>
            <person name="Carpenter M.L."/>
            <person name="Field M.C."/>
            <person name="Kuo A."/>
            <person name="Paredez A."/>
            <person name="Chapman J."/>
            <person name="Pham J."/>
            <person name="Shu S."/>
            <person name="Neupane R."/>
            <person name="Cipriano M."/>
            <person name="Mancuso J."/>
            <person name="Tu H."/>
            <person name="Salamov A."/>
            <person name="Lindquist E."/>
            <person name="Shapiro H."/>
            <person name="Lucas S."/>
            <person name="Grigoriev I.V."/>
            <person name="Cande W.Z."/>
            <person name="Fulton C."/>
            <person name="Rokhsar D.S."/>
            <person name="Dawson S.C."/>
        </authorList>
    </citation>
    <scope>NUCLEOTIDE SEQUENCE [LARGE SCALE GENOMIC DNA]</scope>
    <source>
        <strain evidence="5 6">NEG-M</strain>
    </source>
</reference>
<dbReference type="AlphaFoldDB" id="D2V2F3"/>
<evidence type="ECO:0000256" key="3">
    <source>
        <dbReference type="ARBA" id="ARBA00022737"/>
    </source>
</evidence>
<keyword evidence="3" id="KW-0677">Repeat</keyword>
<name>D2V2F3_NAEGR</name>
<evidence type="ECO:0000313" key="5">
    <source>
        <dbReference type="EMBL" id="EFC48889.1"/>
    </source>
</evidence>
<dbReference type="InterPro" id="IPR032675">
    <property type="entry name" value="LRR_dom_sf"/>
</dbReference>
<dbReference type="InterPro" id="IPR001810">
    <property type="entry name" value="F-box_dom"/>
</dbReference>
<evidence type="ECO:0000256" key="2">
    <source>
        <dbReference type="ARBA" id="ARBA00022614"/>
    </source>
</evidence>
<dbReference type="SMART" id="SM00368">
    <property type="entry name" value="LRR_RI"/>
    <property type="match status" value="2"/>
</dbReference>
<organism evidence="6">
    <name type="scientific">Naegleria gruberi</name>
    <name type="common">Amoeba</name>
    <dbReference type="NCBI Taxonomy" id="5762"/>
    <lineage>
        <taxon>Eukaryota</taxon>
        <taxon>Discoba</taxon>
        <taxon>Heterolobosea</taxon>
        <taxon>Tetramitia</taxon>
        <taxon>Eutetramitia</taxon>
        <taxon>Vahlkampfiidae</taxon>
        <taxon>Naegleria</taxon>
    </lineage>
</organism>
<dbReference type="GO" id="GO:0031267">
    <property type="term" value="F:small GTPase binding"/>
    <property type="evidence" value="ECO:0007669"/>
    <property type="project" value="TreeGrafter"/>
</dbReference>
<proteinExistence type="predicted"/>
<dbReference type="KEGG" id="ngr:NAEGRDRAFT_62981"/>
<keyword evidence="2" id="KW-0433">Leucine-rich repeat</keyword>
<feature type="domain" description="F-box" evidence="4">
    <location>
        <begin position="17"/>
        <end position="53"/>
    </location>
</feature>
<dbReference type="Gene3D" id="3.80.10.10">
    <property type="entry name" value="Ribonuclease Inhibitor"/>
    <property type="match status" value="3"/>
</dbReference>
<dbReference type="SMART" id="SM00367">
    <property type="entry name" value="LRR_CC"/>
    <property type="match status" value="4"/>
</dbReference>
<dbReference type="EMBL" id="GG738849">
    <property type="protein sequence ID" value="EFC48889.1"/>
    <property type="molecule type" value="Genomic_DNA"/>
</dbReference>
<sequence length="361" mass="41036">MNEEGFSSLLQLRHQTDCIGVILQFFGFKERICKLSLVCKDWMKLIKQLPIRIHLHQYSNWVGWDESNSKTYRKMIKSEFLNNLIGLEMSGCVSEDVKNVVKKYSKLEYLSVHNCHPRGAFAVAKYLPNLTALDFSESRILNIGSISIVKSENMRNLTSLNLDYCKVSEVFARELVSSPYMNNLNSLSLKCNNLKVEGVKILSQSPILSNLTFLKLERNRIGKEGLSYLCNSIHMNKLTSLNLKGNSLGDEGMEILTSHNSILKKLTLLNLSGNSITDEGIRTLVNSPDMSNLSSLYLGNNDGYRGWFKVYSLYNNYTKLAVEMIVESPFMKQLKNLQLIPMAEKDKVLLKSIPNLKIVSR</sequence>
<dbReference type="PANTHER" id="PTHR24113:SF12">
    <property type="entry name" value="RAN GTPASE-ACTIVATING PROTEIN 1"/>
    <property type="match status" value="1"/>
</dbReference>
<evidence type="ECO:0000259" key="4">
    <source>
        <dbReference type="Pfam" id="PF00646"/>
    </source>
</evidence>
<evidence type="ECO:0000256" key="1">
    <source>
        <dbReference type="ARBA" id="ARBA00022468"/>
    </source>
</evidence>
<keyword evidence="6" id="KW-1185">Reference proteome</keyword>
<dbReference type="GeneID" id="8852748"/>
<dbReference type="PANTHER" id="PTHR24113">
    <property type="entry name" value="RAN GTPASE-ACTIVATING PROTEIN 1"/>
    <property type="match status" value="1"/>
</dbReference>
<dbReference type="GO" id="GO:0005096">
    <property type="term" value="F:GTPase activator activity"/>
    <property type="evidence" value="ECO:0007669"/>
    <property type="project" value="UniProtKB-KW"/>
</dbReference>
<evidence type="ECO:0000313" key="6">
    <source>
        <dbReference type="Proteomes" id="UP000006671"/>
    </source>
</evidence>
<dbReference type="RefSeq" id="XP_002681633.1">
    <property type="nucleotide sequence ID" value="XM_002681587.1"/>
</dbReference>
<gene>
    <name evidence="5" type="ORF">NAEGRDRAFT_62981</name>
</gene>
<dbReference type="VEuPathDB" id="AmoebaDB:NAEGRDRAFT_62981"/>
<dbReference type="GO" id="GO:0005829">
    <property type="term" value="C:cytosol"/>
    <property type="evidence" value="ECO:0007669"/>
    <property type="project" value="TreeGrafter"/>
</dbReference>